<name>A0ABP8IHZ2_9BACT</name>
<dbReference type="InterPro" id="IPR001466">
    <property type="entry name" value="Beta-lactam-related"/>
</dbReference>
<reference evidence="4" key="1">
    <citation type="journal article" date="2019" name="Int. J. Syst. Evol. Microbiol.">
        <title>The Global Catalogue of Microorganisms (GCM) 10K type strain sequencing project: providing services to taxonomists for standard genome sequencing and annotation.</title>
        <authorList>
            <consortium name="The Broad Institute Genomics Platform"/>
            <consortium name="The Broad Institute Genome Sequencing Center for Infectious Disease"/>
            <person name="Wu L."/>
            <person name="Ma J."/>
        </authorList>
    </citation>
    <scope>NUCLEOTIDE SEQUENCE [LARGE SCALE GENOMIC DNA]</scope>
    <source>
        <strain evidence="4">JCM 17923</strain>
    </source>
</reference>
<keyword evidence="4" id="KW-1185">Reference proteome</keyword>
<dbReference type="Pfam" id="PF00144">
    <property type="entry name" value="Beta-lactamase"/>
    <property type="match status" value="1"/>
</dbReference>
<sequence>MKTLFTLLLGLLCLQSLAQTGVAVPELAHCDESVQDFMRRWKVRGASVAISKDGQLVYNRAFGYADAAHSLPLQPYHLLRVASVSKPVTALAVMKLVETGQLHLSDKVFGPQGLLSGPAYTREIQDPRLYDITVQHLLEHSAGWDRSQGCDGHSTCDPIDFPTQVARVMRVPNPVGDSTLVRYMLRQGLNFAPGTRFAYSNVGYLVLGKVLEAVTHRPYEDWVREHVLLPSGILEARLGRSLPAQRGERESSYDSRYQMPSAFAPARRVPAADGGIHLEAMNAHGGWLFSARDLVRLALAADGLPSRPDLLAPATLRSMVQPSAVSTWYGLGWMVHGDTWWHSGLLDGTASLVTRAPSGYTWAILLNTGSGSAQFWRELQELGNSWIRDASSWPAHDLFAPEMNAGLLRASSSDSAFAQLSWVNGSGTGRLLLLRPDKAGTSFPLDGTSYPVGRELPDGTLVAANGPGSTALLARLDPQRSYYARVVEYRQDSSTAFRPIYTLDGNPQLVLTPEELAHSSPLTLYPNPALGEVHVAGTSRNLLYHLFTQQGGLVQKGELEPNKPLPVRDLPPGQYVLRIVREEREDLLRFVKE</sequence>
<dbReference type="InterPro" id="IPR050491">
    <property type="entry name" value="AmpC-like"/>
</dbReference>
<evidence type="ECO:0000256" key="1">
    <source>
        <dbReference type="SAM" id="SignalP"/>
    </source>
</evidence>
<evidence type="ECO:0000259" key="2">
    <source>
        <dbReference type="Pfam" id="PF00144"/>
    </source>
</evidence>
<dbReference type="PANTHER" id="PTHR46825:SF9">
    <property type="entry name" value="BETA-LACTAMASE-RELATED DOMAIN-CONTAINING PROTEIN"/>
    <property type="match status" value="1"/>
</dbReference>
<protein>
    <recommendedName>
        <fullName evidence="2">Beta-lactamase-related domain-containing protein</fullName>
    </recommendedName>
</protein>
<dbReference type="PANTHER" id="PTHR46825">
    <property type="entry name" value="D-ALANYL-D-ALANINE-CARBOXYPEPTIDASE/ENDOPEPTIDASE AMPH"/>
    <property type="match status" value="1"/>
</dbReference>
<feature type="domain" description="Beta-lactamase-related" evidence="2">
    <location>
        <begin position="33"/>
        <end position="372"/>
    </location>
</feature>
<dbReference type="EMBL" id="BAABGZ010000028">
    <property type="protein sequence ID" value="GAA4359229.1"/>
    <property type="molecule type" value="Genomic_DNA"/>
</dbReference>
<organism evidence="3 4">
    <name type="scientific">Hymenobacter saemangeumensis</name>
    <dbReference type="NCBI Taxonomy" id="1084522"/>
    <lineage>
        <taxon>Bacteria</taxon>
        <taxon>Pseudomonadati</taxon>
        <taxon>Bacteroidota</taxon>
        <taxon>Cytophagia</taxon>
        <taxon>Cytophagales</taxon>
        <taxon>Hymenobacteraceae</taxon>
        <taxon>Hymenobacter</taxon>
    </lineage>
</organism>
<gene>
    <name evidence="3" type="ORF">GCM10023185_25670</name>
</gene>
<dbReference type="Gene3D" id="3.40.710.10">
    <property type="entry name" value="DD-peptidase/beta-lactamase superfamily"/>
    <property type="match status" value="1"/>
</dbReference>
<dbReference type="InterPro" id="IPR012338">
    <property type="entry name" value="Beta-lactam/transpept-like"/>
</dbReference>
<dbReference type="Proteomes" id="UP001501153">
    <property type="component" value="Unassembled WGS sequence"/>
</dbReference>
<comment type="caution">
    <text evidence="3">The sequence shown here is derived from an EMBL/GenBank/DDBJ whole genome shotgun (WGS) entry which is preliminary data.</text>
</comment>
<dbReference type="SUPFAM" id="SSF56601">
    <property type="entry name" value="beta-lactamase/transpeptidase-like"/>
    <property type="match status" value="1"/>
</dbReference>
<keyword evidence="1" id="KW-0732">Signal</keyword>
<proteinExistence type="predicted"/>
<feature type="chain" id="PRO_5046337464" description="Beta-lactamase-related domain-containing protein" evidence="1">
    <location>
        <begin position="19"/>
        <end position="593"/>
    </location>
</feature>
<evidence type="ECO:0000313" key="4">
    <source>
        <dbReference type="Proteomes" id="UP001501153"/>
    </source>
</evidence>
<accession>A0ABP8IHZ2</accession>
<feature type="signal peptide" evidence="1">
    <location>
        <begin position="1"/>
        <end position="18"/>
    </location>
</feature>
<evidence type="ECO:0000313" key="3">
    <source>
        <dbReference type="EMBL" id="GAA4359229.1"/>
    </source>
</evidence>